<dbReference type="InterPro" id="IPR029787">
    <property type="entry name" value="Nucleotide_cyclase"/>
</dbReference>
<evidence type="ECO:0008006" key="3">
    <source>
        <dbReference type="Google" id="ProtNLM"/>
    </source>
</evidence>
<name>A0AAD5XN04_9FUNG</name>
<accession>A0AAD5XN04</accession>
<evidence type="ECO:0000313" key="1">
    <source>
        <dbReference type="EMBL" id="KAJ3143210.1"/>
    </source>
</evidence>
<dbReference type="PANTHER" id="PTHR47455">
    <property type="entry name" value="ADENYLYL CYCLASE BETA"/>
    <property type="match status" value="1"/>
</dbReference>
<proteinExistence type="predicted"/>
<protein>
    <recommendedName>
        <fullName evidence="3">Guanylate cyclase domain-containing protein</fullName>
    </recommendedName>
</protein>
<dbReference type="EMBL" id="JADGJH010000001">
    <property type="protein sequence ID" value="KAJ3143210.1"/>
    <property type="molecule type" value="Genomic_DNA"/>
</dbReference>
<reference evidence="1" key="1">
    <citation type="submission" date="2020-05" db="EMBL/GenBank/DDBJ databases">
        <title>Phylogenomic resolution of chytrid fungi.</title>
        <authorList>
            <person name="Stajich J.E."/>
            <person name="Amses K."/>
            <person name="Simmons R."/>
            <person name="Seto K."/>
            <person name="Myers J."/>
            <person name="Bonds A."/>
            <person name="Quandt C.A."/>
            <person name="Barry K."/>
            <person name="Liu P."/>
            <person name="Grigoriev I."/>
            <person name="Longcore J.E."/>
            <person name="James T.Y."/>
        </authorList>
    </citation>
    <scope>NUCLEOTIDE SEQUENCE</scope>
    <source>
        <strain evidence="1">JEL0513</strain>
    </source>
</reference>
<keyword evidence="2" id="KW-1185">Reference proteome</keyword>
<comment type="caution">
    <text evidence="1">The sequence shown here is derived from an EMBL/GenBank/DDBJ whole genome shotgun (WGS) entry which is preliminary data.</text>
</comment>
<gene>
    <name evidence="1" type="ORF">HK100_000009</name>
</gene>
<evidence type="ECO:0000313" key="2">
    <source>
        <dbReference type="Proteomes" id="UP001211907"/>
    </source>
</evidence>
<dbReference type="SUPFAM" id="SSF55073">
    <property type="entry name" value="Nucleotide cyclase"/>
    <property type="match status" value="1"/>
</dbReference>
<dbReference type="PANTHER" id="PTHR47455:SF1">
    <property type="entry name" value="GUANYLATE CYCLASE DOMAIN-CONTAINING PROTEIN"/>
    <property type="match status" value="1"/>
</dbReference>
<sequence length="98" mass="10791">MAMKKGEEYLNYTDPLFPGALKRRELPYSFLESFALVAIIDISGYSKLSSYLQEVLGTDSGAKVKELLNKPINIIIKHVHESGGSVVKFAGDAVIATW</sequence>
<organism evidence="1 2">
    <name type="scientific">Physocladia obscura</name>
    <dbReference type="NCBI Taxonomy" id="109957"/>
    <lineage>
        <taxon>Eukaryota</taxon>
        <taxon>Fungi</taxon>
        <taxon>Fungi incertae sedis</taxon>
        <taxon>Chytridiomycota</taxon>
        <taxon>Chytridiomycota incertae sedis</taxon>
        <taxon>Chytridiomycetes</taxon>
        <taxon>Chytridiales</taxon>
        <taxon>Chytriomycetaceae</taxon>
        <taxon>Physocladia</taxon>
    </lineage>
</organism>
<dbReference type="Proteomes" id="UP001211907">
    <property type="component" value="Unassembled WGS sequence"/>
</dbReference>
<dbReference type="Gene3D" id="3.30.70.1230">
    <property type="entry name" value="Nucleotide cyclase"/>
    <property type="match status" value="1"/>
</dbReference>
<dbReference type="AlphaFoldDB" id="A0AAD5XN04"/>